<dbReference type="KEGG" id="pex:IZT61_16185"/>
<dbReference type="EMBL" id="CP064939">
    <property type="protein sequence ID" value="QPH38606.1"/>
    <property type="molecule type" value="Genomic_DNA"/>
</dbReference>
<gene>
    <name evidence="1" type="ORF">IZT61_16185</name>
</gene>
<dbReference type="Proteomes" id="UP000594759">
    <property type="component" value="Chromosome"/>
</dbReference>
<protein>
    <recommendedName>
        <fullName evidence="3">HPF/RaiA family ribosome-associated protein</fullName>
    </recommendedName>
</protein>
<accession>A0A7U3SQR0</accession>
<keyword evidence="2" id="KW-1185">Reference proteome</keyword>
<organism evidence="1 2">
    <name type="scientific">Pedobacter endophyticus</name>
    <dbReference type="NCBI Taxonomy" id="2789740"/>
    <lineage>
        <taxon>Bacteria</taxon>
        <taxon>Pseudomonadati</taxon>
        <taxon>Bacteroidota</taxon>
        <taxon>Sphingobacteriia</taxon>
        <taxon>Sphingobacteriales</taxon>
        <taxon>Sphingobacteriaceae</taxon>
        <taxon>Pedobacter</taxon>
    </lineage>
</organism>
<evidence type="ECO:0008006" key="3">
    <source>
        <dbReference type="Google" id="ProtNLM"/>
    </source>
</evidence>
<dbReference type="AlphaFoldDB" id="A0A7U3SQR0"/>
<sequence>MRVQISTDQDSNGKVGLHAFLESKISNALSRFERDINLLLVSLSRGNGVAETLCLFEIWQQGRKSLIVTANAATLESAVNSAIEKIKTVLELQSDI</sequence>
<dbReference type="RefSeq" id="WP_196098083.1">
    <property type="nucleotide sequence ID" value="NZ_CP064939.1"/>
</dbReference>
<proteinExistence type="predicted"/>
<evidence type="ECO:0000313" key="1">
    <source>
        <dbReference type="EMBL" id="QPH38606.1"/>
    </source>
</evidence>
<name>A0A7U3SQR0_9SPHI</name>
<reference evidence="1 2" key="1">
    <citation type="submission" date="2020-11" db="EMBL/GenBank/DDBJ databases">
        <title>Pedobacter endophytica, an endophytic bacteria isolated form Carex pumila.</title>
        <authorList>
            <person name="Peng Y."/>
            <person name="Jiang L."/>
            <person name="Lee J."/>
        </authorList>
    </citation>
    <scope>NUCLEOTIDE SEQUENCE [LARGE SCALE GENOMIC DNA]</scope>
    <source>
        <strain evidence="1 2">JBR3-12</strain>
    </source>
</reference>
<evidence type="ECO:0000313" key="2">
    <source>
        <dbReference type="Proteomes" id="UP000594759"/>
    </source>
</evidence>